<reference evidence="3 6" key="1">
    <citation type="submission" date="2015-09" db="EMBL/GenBank/DDBJ databases">
        <authorList>
            <consortium name="Pathogen Informatics"/>
        </authorList>
    </citation>
    <scope>NUCLEOTIDE SEQUENCE [LARGE SCALE GENOMIC DNA]</scope>
    <source>
        <strain evidence="3 6">2789STDY5834939</strain>
    </source>
</reference>
<evidence type="ECO:0000256" key="1">
    <source>
        <dbReference type="ARBA" id="ARBA00022527"/>
    </source>
</evidence>
<evidence type="ECO:0000259" key="2">
    <source>
        <dbReference type="Pfam" id="PF13581"/>
    </source>
</evidence>
<evidence type="ECO:0000313" key="5">
    <source>
        <dbReference type="EMBL" id="RGE67237.1"/>
    </source>
</evidence>
<reference evidence="4" key="3">
    <citation type="journal article" date="2018" name="BMC Genomics">
        <title>Whole genome sequencing and function prediction of 133 gut anaerobes isolated from chicken caecum in pure cultures.</title>
        <authorList>
            <person name="Medvecky M."/>
            <person name="Cejkova D."/>
            <person name="Polansky O."/>
            <person name="Karasova D."/>
            <person name="Kubasova T."/>
            <person name="Cizek A."/>
            <person name="Rychlik I."/>
        </authorList>
    </citation>
    <scope>NUCLEOTIDE SEQUENCE</scope>
    <source>
        <strain evidence="4">An175</strain>
    </source>
</reference>
<keyword evidence="1" id="KW-0723">Serine/threonine-protein kinase</keyword>
<dbReference type="OrthoDB" id="9792240at2"/>
<dbReference type="CDD" id="cd16936">
    <property type="entry name" value="HATPase_RsbW-like"/>
    <property type="match status" value="1"/>
</dbReference>
<dbReference type="InterPro" id="IPR050267">
    <property type="entry name" value="Anti-sigma-factor_SerPK"/>
</dbReference>
<dbReference type="EMBL" id="QVME01000005">
    <property type="protein sequence ID" value="RGE67237.1"/>
    <property type="molecule type" value="Genomic_DNA"/>
</dbReference>
<dbReference type="PANTHER" id="PTHR35526">
    <property type="entry name" value="ANTI-SIGMA-F FACTOR RSBW-RELATED"/>
    <property type="match status" value="1"/>
</dbReference>
<dbReference type="Proteomes" id="UP000095765">
    <property type="component" value="Unassembled WGS sequence"/>
</dbReference>
<dbReference type="EMBL" id="CZBE01000023">
    <property type="protein sequence ID" value="CUQ05234.1"/>
    <property type="molecule type" value="Genomic_DNA"/>
</dbReference>
<gene>
    <name evidence="4" type="ORF">B5F11_08615</name>
    <name evidence="5" type="ORF">DXC40_10500</name>
    <name evidence="3" type="ORF">ERS852551_02916</name>
</gene>
<feature type="domain" description="Histidine kinase/HSP90-like ATPase" evidence="2">
    <location>
        <begin position="6"/>
        <end position="133"/>
    </location>
</feature>
<dbReference type="Pfam" id="PF13581">
    <property type="entry name" value="HATPase_c_2"/>
    <property type="match status" value="1"/>
</dbReference>
<proteinExistence type="predicted"/>
<organism evidence="3 6">
    <name type="scientific">Anaerotruncus colihominis</name>
    <dbReference type="NCBI Taxonomy" id="169435"/>
    <lineage>
        <taxon>Bacteria</taxon>
        <taxon>Bacillati</taxon>
        <taxon>Bacillota</taxon>
        <taxon>Clostridia</taxon>
        <taxon>Eubacteriales</taxon>
        <taxon>Oscillospiraceae</taxon>
        <taxon>Anaerotruncus</taxon>
    </lineage>
</organism>
<evidence type="ECO:0000313" key="8">
    <source>
        <dbReference type="Proteomes" id="UP000260828"/>
    </source>
</evidence>
<dbReference type="InterPro" id="IPR003594">
    <property type="entry name" value="HATPase_dom"/>
</dbReference>
<evidence type="ECO:0000313" key="6">
    <source>
        <dbReference type="Proteomes" id="UP000095765"/>
    </source>
</evidence>
<sequence>MAELTVPATLENLEIVTGFIHERLKLAGCPAKLMTQVDLAVEEIYVNIAHYAYHPSIGEATVCCEVGGEPLQVTIGFADAGKPYNPLEQKDPDITQDADQRQIGGLGVFMVKKLMDEITYEFIDGKNVLTIRKRM</sequence>
<dbReference type="EMBL" id="NFKP01000009">
    <property type="protein sequence ID" value="OUP69406.1"/>
    <property type="molecule type" value="Genomic_DNA"/>
</dbReference>
<evidence type="ECO:0000313" key="7">
    <source>
        <dbReference type="Proteomes" id="UP000196386"/>
    </source>
</evidence>
<dbReference type="Proteomes" id="UP000196386">
    <property type="component" value="Unassembled WGS sequence"/>
</dbReference>
<evidence type="ECO:0000313" key="4">
    <source>
        <dbReference type="EMBL" id="OUP69406.1"/>
    </source>
</evidence>
<reference evidence="7" key="2">
    <citation type="submission" date="2017-04" db="EMBL/GenBank/DDBJ databases">
        <title>Function of individual gut microbiota members based on whole genome sequencing of pure cultures obtained from chicken caecum.</title>
        <authorList>
            <person name="Medvecky M."/>
            <person name="Cejkova D."/>
            <person name="Polansky O."/>
            <person name="Karasova D."/>
            <person name="Kubasova T."/>
            <person name="Cizek A."/>
            <person name="Rychlik I."/>
        </authorList>
    </citation>
    <scope>NUCLEOTIDE SEQUENCE [LARGE SCALE GENOMIC DNA]</scope>
    <source>
        <strain evidence="7">An175</strain>
    </source>
</reference>
<dbReference type="RefSeq" id="WP_055245786.1">
    <property type="nucleotide sequence ID" value="NZ_CABIWA010000017.1"/>
</dbReference>
<keyword evidence="4" id="KW-0547">Nucleotide-binding</keyword>
<keyword evidence="4" id="KW-0067">ATP-binding</keyword>
<dbReference type="Gene3D" id="3.30.565.10">
    <property type="entry name" value="Histidine kinase-like ATPase, C-terminal domain"/>
    <property type="match status" value="1"/>
</dbReference>
<keyword evidence="3" id="KW-0808">Transferase</keyword>
<dbReference type="InterPro" id="IPR036890">
    <property type="entry name" value="HATPase_C_sf"/>
</dbReference>
<accession>A0A174T551</accession>
<dbReference type="Proteomes" id="UP000260828">
    <property type="component" value="Unassembled WGS sequence"/>
</dbReference>
<dbReference type="AlphaFoldDB" id="A0A174T551"/>
<keyword evidence="3" id="KW-0418">Kinase</keyword>
<protein>
    <submittedName>
        <fullName evidence="4">ATP-binding protein</fullName>
    </submittedName>
    <submittedName>
        <fullName evidence="3">Serine-protein kinase RsbW</fullName>
    </submittedName>
</protein>
<dbReference type="GO" id="GO:0005524">
    <property type="term" value="F:ATP binding"/>
    <property type="evidence" value="ECO:0007669"/>
    <property type="project" value="UniProtKB-KW"/>
</dbReference>
<reference evidence="5 8" key="4">
    <citation type="submission" date="2018-08" db="EMBL/GenBank/DDBJ databases">
        <title>A genome reference for cultivated species of the human gut microbiota.</title>
        <authorList>
            <person name="Zou Y."/>
            <person name="Xue W."/>
            <person name="Luo G."/>
        </authorList>
    </citation>
    <scope>NUCLEOTIDE SEQUENCE [LARGE SCALE GENOMIC DNA]</scope>
    <source>
        <strain evidence="5 8">TF05-12AC</strain>
    </source>
</reference>
<evidence type="ECO:0000313" key="3">
    <source>
        <dbReference type="EMBL" id="CUQ05234.1"/>
    </source>
</evidence>
<dbReference type="GO" id="GO:0004674">
    <property type="term" value="F:protein serine/threonine kinase activity"/>
    <property type="evidence" value="ECO:0007669"/>
    <property type="project" value="UniProtKB-KW"/>
</dbReference>
<name>A0A174T551_9FIRM</name>